<dbReference type="Proteomes" id="UP000005755">
    <property type="component" value="Unassembled WGS sequence"/>
</dbReference>
<sequence length="53" mass="6475">MTDENLGLLLERFREFNIDIEARKSESKMTLIPCFIFFFLIIIRTHTLHFKER</sequence>
<dbReference type="EMBL" id="DS990393">
    <property type="protein sequence ID" value="EFR47349.1"/>
    <property type="molecule type" value="Genomic_DNA"/>
</dbReference>
<name>A0ABN0BCZ3_9HELI</name>
<evidence type="ECO:0000313" key="2">
    <source>
        <dbReference type="Proteomes" id="UP000005755"/>
    </source>
</evidence>
<organism evidence="1 2">
    <name type="scientific">Helicobacter cinaedi CCUG 18818 = ATCC BAA-847</name>
    <dbReference type="NCBI Taxonomy" id="537971"/>
    <lineage>
        <taxon>Bacteria</taxon>
        <taxon>Pseudomonadati</taxon>
        <taxon>Campylobacterota</taxon>
        <taxon>Epsilonproteobacteria</taxon>
        <taxon>Campylobacterales</taxon>
        <taxon>Helicobacteraceae</taxon>
        <taxon>Helicobacter</taxon>
    </lineage>
</organism>
<keyword evidence="2" id="KW-1185">Reference proteome</keyword>
<protein>
    <submittedName>
        <fullName evidence="1">Uncharacterized protein</fullName>
    </submittedName>
</protein>
<gene>
    <name evidence="1" type="ORF">HCCG_01897</name>
</gene>
<evidence type="ECO:0000313" key="1">
    <source>
        <dbReference type="EMBL" id="EFR47349.1"/>
    </source>
</evidence>
<reference evidence="2" key="1">
    <citation type="journal article" date="2014" name="Genome Announc.">
        <title>Draft genome sequences of six enterohepatic helicobacter species isolated from humans and one from rhesus macaques.</title>
        <authorList>
            <person name="Shen Z."/>
            <person name="Sheh A."/>
            <person name="Young S.K."/>
            <person name="Abouelliel A."/>
            <person name="Ward D.V."/>
            <person name="Earl A.M."/>
            <person name="Fox J.G."/>
        </authorList>
    </citation>
    <scope>NUCLEOTIDE SEQUENCE [LARGE SCALE GENOMIC DNA]</scope>
    <source>
        <strain evidence="2">CCUG 18818</strain>
    </source>
</reference>
<accession>A0ABN0BCZ3</accession>
<dbReference type="RefSeq" id="WP_002957236.1">
    <property type="nucleotide sequence ID" value="NZ_DS990393.1"/>
</dbReference>
<proteinExistence type="predicted"/>